<evidence type="ECO:0000313" key="3">
    <source>
        <dbReference type="EMBL" id="GAX90195.1"/>
    </source>
</evidence>
<dbReference type="PANTHER" id="PTHR13774">
    <property type="entry name" value="PHENAZINE BIOSYNTHESIS PROTEIN"/>
    <property type="match status" value="1"/>
</dbReference>
<evidence type="ECO:0000313" key="4">
    <source>
        <dbReference type="Proteomes" id="UP000217785"/>
    </source>
</evidence>
<name>A0A292YNY3_9BACL</name>
<gene>
    <name evidence="3" type="ORF">EFBL_1821</name>
</gene>
<dbReference type="InterPro" id="IPR003719">
    <property type="entry name" value="Phenazine_PhzF-like"/>
</dbReference>
<dbReference type="GO" id="GO:0016853">
    <property type="term" value="F:isomerase activity"/>
    <property type="evidence" value="ECO:0007669"/>
    <property type="project" value="UniProtKB-KW"/>
</dbReference>
<comment type="similarity">
    <text evidence="1">Belongs to the PhzF family.</text>
</comment>
<dbReference type="EMBL" id="BDUF01000052">
    <property type="protein sequence ID" value="GAX90195.1"/>
    <property type="molecule type" value="Genomic_DNA"/>
</dbReference>
<sequence length="177" mass="19717">MNKIKVHHYDAFSTIPNMGNPAGVVLDADTLSEREMQEIALKVGFNETAFVMNSDRADLRIRYFTPGHEINLCGHATMASLYCLKSKGFLEGRDSLLIETEVGQLPIDFSQTQDNTLLITMKQDTPEFMPFKGDVGKLAESIGITAEEIDQNLPVFYGSTGIWTLLVPIKNWIVSSE</sequence>
<organism evidence="3 4">
    <name type="scientific">Effusibacillus lacus</name>
    <dbReference type="NCBI Taxonomy" id="1348429"/>
    <lineage>
        <taxon>Bacteria</taxon>
        <taxon>Bacillati</taxon>
        <taxon>Bacillota</taxon>
        <taxon>Bacilli</taxon>
        <taxon>Bacillales</taxon>
        <taxon>Alicyclobacillaceae</taxon>
        <taxon>Effusibacillus</taxon>
    </lineage>
</organism>
<comment type="caution">
    <text evidence="3">The sequence shown here is derived from an EMBL/GenBank/DDBJ whole genome shotgun (WGS) entry which is preliminary data.</text>
</comment>
<reference evidence="4" key="1">
    <citation type="submission" date="2017-07" db="EMBL/GenBank/DDBJ databases">
        <title>Draft genome sequence of Effusibacillus lacus strain skLN1.</title>
        <authorList>
            <person name="Watanabe M."/>
            <person name="Kojima H."/>
            <person name="Fukui M."/>
        </authorList>
    </citation>
    <scope>NUCLEOTIDE SEQUENCE [LARGE SCALE GENOMIC DNA]</scope>
    <source>
        <strain evidence="4">skLN1</strain>
    </source>
</reference>
<evidence type="ECO:0000256" key="1">
    <source>
        <dbReference type="ARBA" id="ARBA00008270"/>
    </source>
</evidence>
<protein>
    <submittedName>
        <fullName evidence="3">Isomerase</fullName>
    </submittedName>
</protein>
<dbReference type="GO" id="GO:0005737">
    <property type="term" value="C:cytoplasm"/>
    <property type="evidence" value="ECO:0007669"/>
    <property type="project" value="TreeGrafter"/>
</dbReference>
<dbReference type="Proteomes" id="UP000217785">
    <property type="component" value="Unassembled WGS sequence"/>
</dbReference>
<dbReference type="NCBIfam" id="TIGR00654">
    <property type="entry name" value="PhzF_family"/>
    <property type="match status" value="1"/>
</dbReference>
<keyword evidence="4" id="KW-1185">Reference proteome</keyword>
<evidence type="ECO:0000256" key="2">
    <source>
        <dbReference type="ARBA" id="ARBA00023235"/>
    </source>
</evidence>
<proteinExistence type="inferred from homology"/>
<dbReference type="AlphaFoldDB" id="A0A292YNY3"/>
<accession>A0A292YNY3</accession>
<dbReference type="Gene3D" id="3.10.310.10">
    <property type="entry name" value="Diaminopimelate Epimerase, Chain A, domain 1"/>
    <property type="match status" value="2"/>
</dbReference>
<dbReference type="PANTHER" id="PTHR13774:SF17">
    <property type="entry name" value="PHENAZINE BIOSYNTHESIS-LIKE DOMAIN-CONTAINING PROTEIN"/>
    <property type="match status" value="1"/>
</dbReference>
<dbReference type="Pfam" id="PF02567">
    <property type="entry name" value="PhzC-PhzF"/>
    <property type="match status" value="1"/>
</dbReference>
<dbReference type="SUPFAM" id="SSF54506">
    <property type="entry name" value="Diaminopimelate epimerase-like"/>
    <property type="match status" value="1"/>
</dbReference>
<keyword evidence="2 3" id="KW-0413">Isomerase</keyword>